<proteinExistence type="predicted"/>
<sequence length="82" mass="9448">MTDETKKRLSSQARWNNSNPKAMWAHSALRSAIRKGLIQRCACEVCGAEPADGHHDDYDRPMQVRWLCRLHHREAHKKGRAA</sequence>
<evidence type="ECO:0000256" key="1">
    <source>
        <dbReference type="SAM" id="MobiDB-lite"/>
    </source>
</evidence>
<protein>
    <recommendedName>
        <fullName evidence="4">HNH endonuclease</fullName>
    </recommendedName>
</protein>
<dbReference type="RefSeq" id="WP_354552146.1">
    <property type="nucleotide sequence ID" value="NZ_JBEPSM010000002.1"/>
</dbReference>
<dbReference type="EMBL" id="JBEPSM010000002">
    <property type="protein sequence ID" value="MET4634993.1"/>
    <property type="molecule type" value="Genomic_DNA"/>
</dbReference>
<comment type="caution">
    <text evidence="2">The sequence shown here is derived from an EMBL/GenBank/DDBJ whole genome shotgun (WGS) entry which is preliminary data.</text>
</comment>
<accession>A0ABV2R2M6</accession>
<name>A0ABV2R2M6_9HYPH</name>
<gene>
    <name evidence="2" type="ORF">ABIE08_002939</name>
</gene>
<evidence type="ECO:0008006" key="4">
    <source>
        <dbReference type="Google" id="ProtNLM"/>
    </source>
</evidence>
<evidence type="ECO:0000313" key="3">
    <source>
        <dbReference type="Proteomes" id="UP001549321"/>
    </source>
</evidence>
<reference evidence="2 3" key="1">
    <citation type="submission" date="2024-06" db="EMBL/GenBank/DDBJ databases">
        <title>Sorghum-associated microbial communities from plants grown in Nebraska, USA.</title>
        <authorList>
            <person name="Schachtman D."/>
        </authorList>
    </citation>
    <scope>NUCLEOTIDE SEQUENCE [LARGE SCALE GENOMIC DNA]</scope>
    <source>
        <strain evidence="2 3">3207</strain>
    </source>
</reference>
<evidence type="ECO:0000313" key="2">
    <source>
        <dbReference type="EMBL" id="MET4634993.1"/>
    </source>
</evidence>
<feature type="compositionally biased region" description="Polar residues" evidence="1">
    <location>
        <begin position="10"/>
        <end position="20"/>
    </location>
</feature>
<organism evidence="2 3">
    <name type="scientific">Kaistia defluvii</name>
    <dbReference type="NCBI Taxonomy" id="410841"/>
    <lineage>
        <taxon>Bacteria</taxon>
        <taxon>Pseudomonadati</taxon>
        <taxon>Pseudomonadota</taxon>
        <taxon>Alphaproteobacteria</taxon>
        <taxon>Hyphomicrobiales</taxon>
        <taxon>Kaistiaceae</taxon>
        <taxon>Kaistia</taxon>
    </lineage>
</organism>
<keyword evidence="3" id="KW-1185">Reference proteome</keyword>
<feature type="region of interest" description="Disordered" evidence="1">
    <location>
        <begin position="1"/>
        <end position="20"/>
    </location>
</feature>
<dbReference type="Proteomes" id="UP001549321">
    <property type="component" value="Unassembled WGS sequence"/>
</dbReference>